<proteinExistence type="predicted"/>
<reference evidence="2 3" key="1">
    <citation type="submission" date="2016-03" db="EMBL/GenBank/DDBJ databases">
        <authorList>
            <person name="Ploux O."/>
        </authorList>
    </citation>
    <scope>NUCLEOTIDE SEQUENCE [LARGE SCALE GENOMIC DNA]</scope>
    <source>
        <strain evidence="2 3">URUG2</strain>
    </source>
</reference>
<protein>
    <submittedName>
        <fullName evidence="2">Uncharacterized protein</fullName>
    </submittedName>
</protein>
<dbReference type="GeneID" id="35603896"/>
<accession>A0A2D3VBQ2</accession>
<evidence type="ECO:0000313" key="2">
    <source>
        <dbReference type="EMBL" id="CZT23105.1"/>
    </source>
</evidence>
<keyword evidence="3" id="KW-1185">Reference proteome</keyword>
<feature type="compositionally biased region" description="Basic and acidic residues" evidence="1">
    <location>
        <begin position="1"/>
        <end position="28"/>
    </location>
</feature>
<dbReference type="EMBL" id="FJUY01000015">
    <property type="protein sequence ID" value="CZT23105.1"/>
    <property type="molecule type" value="Genomic_DNA"/>
</dbReference>
<gene>
    <name evidence="2" type="ORF">RCC_08815</name>
</gene>
<dbReference type="Proteomes" id="UP000225277">
    <property type="component" value="Unassembled WGS sequence"/>
</dbReference>
<dbReference type="AlphaFoldDB" id="A0A2D3VBQ2"/>
<organism evidence="2 3">
    <name type="scientific">Ramularia collo-cygni</name>
    <dbReference type="NCBI Taxonomy" id="112498"/>
    <lineage>
        <taxon>Eukaryota</taxon>
        <taxon>Fungi</taxon>
        <taxon>Dikarya</taxon>
        <taxon>Ascomycota</taxon>
        <taxon>Pezizomycotina</taxon>
        <taxon>Dothideomycetes</taxon>
        <taxon>Dothideomycetidae</taxon>
        <taxon>Mycosphaerellales</taxon>
        <taxon>Mycosphaerellaceae</taxon>
        <taxon>Ramularia</taxon>
    </lineage>
</organism>
<name>A0A2D3VBQ2_9PEZI</name>
<dbReference type="RefSeq" id="XP_023629829.1">
    <property type="nucleotide sequence ID" value="XM_023774061.1"/>
</dbReference>
<feature type="region of interest" description="Disordered" evidence="1">
    <location>
        <begin position="119"/>
        <end position="139"/>
    </location>
</feature>
<evidence type="ECO:0000256" key="1">
    <source>
        <dbReference type="SAM" id="MobiDB-lite"/>
    </source>
</evidence>
<feature type="region of interest" description="Disordered" evidence="1">
    <location>
        <begin position="1"/>
        <end position="29"/>
    </location>
</feature>
<evidence type="ECO:0000313" key="3">
    <source>
        <dbReference type="Proteomes" id="UP000225277"/>
    </source>
</evidence>
<sequence length="139" mass="15748">MEWNNKPHDDFSSNSSREKTRQYAKDEFIQDIGHATKNADIVARRSERKHQRLNDDVAEEVVEKGPVLSVGELKYKGAWYSIIEDAVAKWLAGNEIRNVSKSSLAGLLQHRAWISDAEREKTQAQPEVPGAHALLPTRN</sequence>